<dbReference type="GeneID" id="20041454"/>
<sequence>MSVKDNFVLSSNIRLLKKIISEHINKKYNIENIFEQKDIQNIFEEQKQITLDSIETLDTVISLNKKMLKNTVPLIYSNVPAQITADDSIKTFYKTEETNENLNGNAMIKFEKQPEKTIIEKDLDICTADRTEYRSPTSKAITPFNFEVNLASSDTNVSISTNETFKNIIGINLTHIIIADSLTNDLYSINKYSHLFIEIEELNGIYSSTSDHGRKALVKVLRDTSWSEGGSSDVRYNLMNTKRTGGNTAVGWYSETPMSSLSKLTINILSPNGYKIKTRRDVFSITSVTENSSSIDFVCESRFEPGAIQIGNRIAFQIISIENVSIGNYLNEGGEFTVESVLNDLNFTVTKQVESFDNSGLPVYQNFSAGTFTTDDYTALNLSMQTSIGLKIKTIEITNDNTFKTNII</sequence>
<proteinExistence type="predicted"/>
<dbReference type="EMBL" id="KJ645900">
    <property type="protein sequence ID" value="AII17075.1"/>
    <property type="molecule type" value="Genomic_DNA"/>
</dbReference>
<dbReference type="KEGG" id="vg:20041454"/>
<evidence type="ECO:0000313" key="2">
    <source>
        <dbReference type="Proteomes" id="UP000028667"/>
    </source>
</evidence>
<protein>
    <submittedName>
        <fullName evidence="1">Uncharacterized protein</fullName>
    </submittedName>
</protein>
<evidence type="ECO:0000313" key="1">
    <source>
        <dbReference type="EMBL" id="AII17075.1"/>
    </source>
</evidence>
<name>A0A076FG82_9VIRU</name>
<dbReference type="RefSeq" id="YP_009052212.1">
    <property type="nucleotide sequence ID" value="NC_024697.1"/>
</dbReference>
<keyword evidence="2" id="KW-1185">Reference proteome</keyword>
<accession>A0A076FG82</accession>
<gene>
    <name evidence="1" type="ORF">AaV_136</name>
</gene>
<organism evidence="1 2">
    <name type="scientific">Aureococcus anophagefferens virus</name>
    <dbReference type="NCBI Taxonomy" id="1474867"/>
    <lineage>
        <taxon>Viruses</taxon>
        <taxon>Varidnaviria</taxon>
        <taxon>Bamfordvirae</taxon>
        <taxon>Nucleocytoviricota</taxon>
        <taxon>Megaviricetes</taxon>
        <taxon>Imitervirales</taxon>
        <taxon>Schizomimiviridae</taxon>
        <taxon>Kratosvirus</taxon>
        <taxon>Kratosvirus quantuckense</taxon>
    </lineage>
</organism>
<reference evidence="1 2" key="1">
    <citation type="journal article" date="2014" name="Virology">
        <title>Genome of brown tide virus (AaV), the little giant of the Megaviridae, elucidates NCLDV genome expansion and host-virus coevolution.</title>
        <authorList>
            <person name="Moniruzzaman M."/>
            <person name="LeCleir G.R."/>
            <person name="Brown C.M."/>
            <person name="Gobler C.J."/>
            <person name="Bidle K.D."/>
            <person name="Wilson W.H."/>
            <person name="Wilhelm S.W."/>
        </authorList>
    </citation>
    <scope>NUCLEOTIDE SEQUENCE [LARGE SCALE GENOMIC DNA]</scope>
    <source>
        <strain evidence="1">BtV-01</strain>
    </source>
</reference>
<dbReference type="Proteomes" id="UP000028667">
    <property type="component" value="Segment"/>
</dbReference>